<keyword evidence="8 9" id="KW-0472">Membrane</keyword>
<dbReference type="Gene3D" id="1.20.1640.10">
    <property type="entry name" value="Multidrug efflux transporter AcrB transmembrane domain"/>
    <property type="match status" value="1"/>
</dbReference>
<feature type="transmembrane region" description="Helical" evidence="9">
    <location>
        <begin position="580"/>
        <end position="606"/>
    </location>
</feature>
<dbReference type="EMBL" id="JAVRHT010000063">
    <property type="protein sequence ID" value="MDT0633228.1"/>
    <property type="molecule type" value="Genomic_DNA"/>
</dbReference>
<evidence type="ECO:0000256" key="8">
    <source>
        <dbReference type="ARBA" id="ARBA00023136"/>
    </source>
</evidence>
<evidence type="ECO:0000256" key="1">
    <source>
        <dbReference type="ARBA" id="ARBA00004651"/>
    </source>
</evidence>
<dbReference type="Proteomes" id="UP001267426">
    <property type="component" value="Unassembled WGS sequence"/>
</dbReference>
<dbReference type="InterPro" id="IPR048634">
    <property type="entry name" value="SecD_SecF_C"/>
</dbReference>
<keyword evidence="6 9" id="KW-1133">Transmembrane helix</keyword>
<comment type="subcellular location">
    <subcellularLocation>
        <location evidence="1 9">Cell membrane</location>
        <topology evidence="1 9">Multi-pass membrane protein</topology>
    </subcellularLocation>
</comment>
<feature type="transmembrane region" description="Helical" evidence="9">
    <location>
        <begin position="538"/>
        <end position="559"/>
    </location>
</feature>
<feature type="transmembrane region" description="Helical" evidence="9">
    <location>
        <begin position="512"/>
        <end position="532"/>
    </location>
</feature>
<dbReference type="SUPFAM" id="SSF82866">
    <property type="entry name" value="Multidrug efflux transporter AcrB transmembrane domain"/>
    <property type="match status" value="1"/>
</dbReference>
<comment type="subunit">
    <text evidence="9">Forms a complex with SecF. Part of the essential Sec protein translocation apparatus which comprises SecA, SecYEG and auxiliary proteins SecDF. Other proteins may also be involved.</text>
</comment>
<comment type="caution">
    <text evidence="9">Lacks conserved residue(s) required for the propagation of feature annotation.</text>
</comment>
<dbReference type="InterPro" id="IPR055344">
    <property type="entry name" value="SecD_SecF_C_bact"/>
</dbReference>
<dbReference type="RefSeq" id="WP_311665917.1">
    <property type="nucleotide sequence ID" value="NZ_JAVRHT010000063.1"/>
</dbReference>
<dbReference type="Gene3D" id="3.30.70.3220">
    <property type="match status" value="1"/>
</dbReference>
<dbReference type="InterPro" id="IPR005791">
    <property type="entry name" value="SecD"/>
</dbReference>
<keyword evidence="2 9" id="KW-0813">Transport</keyword>
<proteinExistence type="inferred from homology"/>
<dbReference type="Pfam" id="PF21760">
    <property type="entry name" value="SecD_1st"/>
    <property type="match status" value="1"/>
</dbReference>
<dbReference type="Pfam" id="PF22599">
    <property type="entry name" value="SecDF_P1_head"/>
    <property type="match status" value="1"/>
</dbReference>
<evidence type="ECO:0000256" key="5">
    <source>
        <dbReference type="ARBA" id="ARBA00022927"/>
    </source>
</evidence>
<dbReference type="NCBIfam" id="TIGR01129">
    <property type="entry name" value="secD"/>
    <property type="match status" value="1"/>
</dbReference>
<dbReference type="HAMAP" id="MF_01463_B">
    <property type="entry name" value="SecD_B"/>
    <property type="match status" value="1"/>
</dbReference>
<comment type="function">
    <text evidence="9">Part of the Sec protein translocase complex. Interacts with the SecYEG preprotein conducting channel. SecDF uses the proton motive force (PMF) to complete protein translocation after the ATP-dependent function of SecA.</text>
</comment>
<evidence type="ECO:0000259" key="11">
    <source>
        <dbReference type="Pfam" id="PF21760"/>
    </source>
</evidence>
<evidence type="ECO:0000313" key="14">
    <source>
        <dbReference type="Proteomes" id="UP001267426"/>
    </source>
</evidence>
<sequence>MRLPLMQGYGFKLFAVVALVLISLWQLFPTIQNALNDRELAAMSSDEREVYEKENYEDLLETRESSLNLGLDLQGGMHVALEIGTGALLQELAGNRADDTFERAIEIANERAQDGGSDFVTLFADAVEEVRPNTRLARYFRNTDAGITARSSNADVVTYLRSEVDEALGRAEEIIRQRIDRFGVTEPLIQRQDGSRIVVELPGVDDPQRVRDLLRGTAKLTFHLTPPTQELQQAALRVLQYYGEGGAETAATTDADTTGTAIDTTAAGERVAAAGDSAGAVDLAQVTGGEAPSASGNSLADALRLIQVPEGSPIFGQVVARDTATVRRLLEAPGAQALLPAGVRLLYTANPEGVTPEGEDVYNLIGINERVELTGDVITDAGPDFDPYTNAPQVSITMNGVGGQRWSQITGANIGRPVALVLDNRVYSDPVIQSRIPNGRTQITGQFSRQDVEDIVTVLKSGALPAPVRIVEERTVGPSLGAASIRAGTRALIVGFLVVGVFMAFYYRGAGLIANIALVLNLLFIFGVLASFSATLTLPGMAGIVLTIGMAVDANVLIFERIREELDSGKTMRAAVDGGFAKALSAIADANITTFLIGVILFSFGVGPIQGFAVTLMAGILTSLFTALVVTRLVLDYLVQSRGTRVAFG</sequence>
<comment type="caution">
    <text evidence="13">The sequence shown here is derived from an EMBL/GenBank/DDBJ whole genome shotgun (WGS) entry which is preliminary data.</text>
</comment>
<feature type="transmembrane region" description="Helical" evidence="9">
    <location>
        <begin position="487"/>
        <end position="507"/>
    </location>
</feature>
<evidence type="ECO:0000256" key="7">
    <source>
        <dbReference type="ARBA" id="ARBA00023010"/>
    </source>
</evidence>
<keyword evidence="4 9" id="KW-0812">Transmembrane</keyword>
<evidence type="ECO:0000256" key="4">
    <source>
        <dbReference type="ARBA" id="ARBA00022692"/>
    </source>
</evidence>
<feature type="domain" description="SecDF P1 head subdomain" evidence="12">
    <location>
        <begin position="366"/>
        <end position="466"/>
    </location>
</feature>
<keyword evidence="7 9" id="KW-0811">Translocation</keyword>
<dbReference type="PANTHER" id="PTHR30081">
    <property type="entry name" value="PROTEIN-EXPORT MEMBRANE PROTEIN SEC"/>
    <property type="match status" value="1"/>
</dbReference>
<keyword evidence="5 9" id="KW-0653">Protein transport</keyword>
<evidence type="ECO:0000256" key="3">
    <source>
        <dbReference type="ARBA" id="ARBA00022475"/>
    </source>
</evidence>
<evidence type="ECO:0000313" key="13">
    <source>
        <dbReference type="EMBL" id="MDT0633228.1"/>
    </source>
</evidence>
<accession>A0ABU3BVA2</accession>
<dbReference type="InterPro" id="IPR054384">
    <property type="entry name" value="SecDF_P1_head"/>
</dbReference>
<keyword evidence="3 9" id="KW-1003">Cell membrane</keyword>
<protein>
    <recommendedName>
        <fullName evidence="9">Protein translocase subunit SecD</fullName>
    </recommendedName>
</protein>
<reference evidence="13 14" key="1">
    <citation type="submission" date="2023-09" db="EMBL/GenBank/DDBJ databases">
        <authorList>
            <person name="Rey-Velasco X."/>
        </authorList>
    </citation>
    <scope>NUCLEOTIDE SEQUENCE [LARGE SCALE GENOMIC DNA]</scope>
    <source>
        <strain evidence="13 14">F394</strain>
    </source>
</reference>
<evidence type="ECO:0000256" key="2">
    <source>
        <dbReference type="ARBA" id="ARBA00022448"/>
    </source>
</evidence>
<comment type="similarity">
    <text evidence="9">Belongs to the SecD/SecF family. SecD subfamily.</text>
</comment>
<dbReference type="Gene3D" id="3.30.1360.200">
    <property type="match status" value="1"/>
</dbReference>
<evidence type="ECO:0000256" key="6">
    <source>
        <dbReference type="ARBA" id="ARBA00022989"/>
    </source>
</evidence>
<gene>
    <name evidence="9 13" type="primary">secD</name>
    <name evidence="13" type="ORF">RM540_15845</name>
</gene>
<name>A0ABU3BVA2_9BACT</name>
<feature type="domain" description="Protein translocase subunit SecDF P1" evidence="11">
    <location>
        <begin position="170"/>
        <end position="224"/>
    </location>
</feature>
<feature type="transmembrane region" description="Helical" evidence="9">
    <location>
        <begin position="612"/>
        <end position="635"/>
    </location>
</feature>
<evidence type="ECO:0000259" key="12">
    <source>
        <dbReference type="Pfam" id="PF22599"/>
    </source>
</evidence>
<keyword evidence="14" id="KW-1185">Reference proteome</keyword>
<organism evidence="13 14">
    <name type="scientific">Rubrivirga litoralis</name>
    <dbReference type="NCBI Taxonomy" id="3075598"/>
    <lineage>
        <taxon>Bacteria</taxon>
        <taxon>Pseudomonadati</taxon>
        <taxon>Rhodothermota</taxon>
        <taxon>Rhodothermia</taxon>
        <taxon>Rhodothermales</taxon>
        <taxon>Rubricoccaceae</taxon>
        <taxon>Rubrivirga</taxon>
    </lineage>
</organism>
<dbReference type="InterPro" id="IPR022813">
    <property type="entry name" value="SecD/SecF_arch_bac"/>
</dbReference>
<dbReference type="InterPro" id="IPR048631">
    <property type="entry name" value="SecD_1st"/>
</dbReference>
<dbReference type="NCBIfam" id="TIGR00916">
    <property type="entry name" value="2A0604s01"/>
    <property type="match status" value="1"/>
</dbReference>
<feature type="domain" description="Protein export membrane protein SecD/SecF C-terminal" evidence="10">
    <location>
        <begin position="469"/>
        <end position="632"/>
    </location>
</feature>
<dbReference type="PANTHER" id="PTHR30081:SF1">
    <property type="entry name" value="PROTEIN TRANSLOCASE SUBUNIT SECD"/>
    <property type="match status" value="1"/>
</dbReference>
<dbReference type="Pfam" id="PF02355">
    <property type="entry name" value="SecD_SecF_C"/>
    <property type="match status" value="1"/>
</dbReference>
<evidence type="ECO:0000256" key="9">
    <source>
        <dbReference type="HAMAP-Rule" id="MF_01463"/>
    </source>
</evidence>
<evidence type="ECO:0000259" key="10">
    <source>
        <dbReference type="Pfam" id="PF02355"/>
    </source>
</evidence>